<dbReference type="AlphaFoldDB" id="A0A7W2DU24"/>
<accession>A0A7W2DU24</accession>
<dbReference type="GeneID" id="96784862"/>
<dbReference type="Proteomes" id="UP000587608">
    <property type="component" value="Unassembled WGS sequence"/>
</dbReference>
<comment type="caution">
    <text evidence="1">The sequence shown here is derived from an EMBL/GenBank/DDBJ whole genome shotgun (WGS) entry which is preliminary data.</text>
</comment>
<proteinExistence type="predicted"/>
<evidence type="ECO:0000313" key="2">
    <source>
        <dbReference type="Proteomes" id="UP000587608"/>
    </source>
</evidence>
<name>A0A7W2DU24_9ACTN</name>
<sequence length="68" mass="7631">MNEDDCFPLMLSQRECGALYMDIRTAASRAEVADILPRHHLSEDDFVAGFPQLAKWVQDLPDDIPPTG</sequence>
<dbReference type="EMBL" id="JACERG010000010">
    <property type="protein sequence ID" value="MBA5223019.1"/>
    <property type="molecule type" value="Genomic_DNA"/>
</dbReference>
<dbReference type="RefSeq" id="WP_191853163.1">
    <property type="nucleotide sequence ID" value="NZ_CP108326.1"/>
</dbReference>
<protein>
    <submittedName>
        <fullName evidence="1">Uncharacterized protein</fullName>
    </submittedName>
</protein>
<gene>
    <name evidence="1" type="ORF">H1X69_16555</name>
</gene>
<organism evidence="1 2">
    <name type="scientific">Streptomyces griseoaurantiacus</name>
    <dbReference type="NCBI Taxonomy" id="68213"/>
    <lineage>
        <taxon>Bacteria</taxon>
        <taxon>Bacillati</taxon>
        <taxon>Actinomycetota</taxon>
        <taxon>Actinomycetes</taxon>
        <taxon>Kitasatosporales</taxon>
        <taxon>Streptomycetaceae</taxon>
        <taxon>Streptomyces</taxon>
        <taxon>Streptomyces aurantiacus group</taxon>
    </lineage>
</organism>
<reference evidence="1 2" key="1">
    <citation type="submission" date="2020-07" db="EMBL/GenBank/DDBJ databases">
        <title>Differential regulation of undecylprodigiosin biosynthesis in the yeast-scavenging Streptomyces strain MBK6.</title>
        <authorList>
            <person name="Baral B."/>
            <person name="Siitonen V."/>
            <person name="Laughlin M."/>
            <person name="Yamada K."/>
            <person name="Ilomaeki M."/>
            <person name="Metsae-Ketelae M."/>
            <person name="Niemi J."/>
        </authorList>
    </citation>
    <scope>NUCLEOTIDE SEQUENCE [LARGE SCALE GENOMIC DNA]</scope>
    <source>
        <strain evidence="1 2">MBK6</strain>
    </source>
</reference>
<evidence type="ECO:0000313" key="1">
    <source>
        <dbReference type="EMBL" id="MBA5223019.1"/>
    </source>
</evidence>